<dbReference type="GO" id="GO:0020037">
    <property type="term" value="F:heme binding"/>
    <property type="evidence" value="ECO:0007669"/>
    <property type="project" value="InterPro"/>
</dbReference>
<name>A0A1I2BYH3_9BACT</name>
<dbReference type="EMBL" id="FONW01000001">
    <property type="protein sequence ID" value="SFE60380.1"/>
    <property type="molecule type" value="Genomic_DNA"/>
</dbReference>
<evidence type="ECO:0000256" key="1">
    <source>
        <dbReference type="SAM" id="SignalP"/>
    </source>
</evidence>
<dbReference type="Pfam" id="PF14376">
    <property type="entry name" value="Haem_bd"/>
    <property type="match status" value="1"/>
</dbReference>
<evidence type="ECO:0000259" key="2">
    <source>
        <dbReference type="SMART" id="SM01235"/>
    </source>
</evidence>
<evidence type="ECO:0000313" key="4">
    <source>
        <dbReference type="Proteomes" id="UP000198964"/>
    </source>
</evidence>
<dbReference type="GO" id="GO:0009055">
    <property type="term" value="F:electron transfer activity"/>
    <property type="evidence" value="ECO:0007669"/>
    <property type="project" value="InterPro"/>
</dbReference>
<dbReference type="RefSeq" id="WP_139218189.1">
    <property type="nucleotide sequence ID" value="NZ_FONW01000001.1"/>
</dbReference>
<keyword evidence="4" id="KW-1185">Reference proteome</keyword>
<dbReference type="Proteomes" id="UP000198964">
    <property type="component" value="Unassembled WGS sequence"/>
</dbReference>
<proteinExistence type="predicted"/>
<dbReference type="Gene3D" id="1.10.760.10">
    <property type="entry name" value="Cytochrome c-like domain"/>
    <property type="match status" value="1"/>
</dbReference>
<sequence>MKKIQLIPALLMAFLMIGQLAVASETPSNKKKVITMPENVKKVIDNSCFGCHNTDSRNDDAKEELDFKTLDQLTATQKLGALKHIRETIEENEMPPKKFLEHKPEKALTQAQKELLINWVKQESTALLKK</sequence>
<feature type="domain" description="Haem-binding" evidence="2">
    <location>
        <begin position="12"/>
        <end position="124"/>
    </location>
</feature>
<dbReference type="AlphaFoldDB" id="A0A1I2BYH3"/>
<feature type="chain" id="PRO_5011692905" evidence="1">
    <location>
        <begin position="24"/>
        <end position="130"/>
    </location>
</feature>
<organism evidence="3 4">
    <name type="scientific">Sunxiuqinia elliptica</name>
    <dbReference type="NCBI Taxonomy" id="655355"/>
    <lineage>
        <taxon>Bacteria</taxon>
        <taxon>Pseudomonadati</taxon>
        <taxon>Bacteroidota</taxon>
        <taxon>Bacteroidia</taxon>
        <taxon>Marinilabiliales</taxon>
        <taxon>Prolixibacteraceae</taxon>
        <taxon>Sunxiuqinia</taxon>
    </lineage>
</organism>
<evidence type="ECO:0000313" key="3">
    <source>
        <dbReference type="EMBL" id="SFE60380.1"/>
    </source>
</evidence>
<accession>A0A1I2BYH3</accession>
<protein>
    <submittedName>
        <fullName evidence="3">Haem-binding domain-containing protein</fullName>
    </submittedName>
</protein>
<reference evidence="3 4" key="1">
    <citation type="submission" date="2016-10" db="EMBL/GenBank/DDBJ databases">
        <authorList>
            <person name="de Groot N.N."/>
        </authorList>
    </citation>
    <scope>NUCLEOTIDE SEQUENCE [LARGE SCALE GENOMIC DNA]</scope>
    <source>
        <strain evidence="3 4">CGMCC 1.9156</strain>
    </source>
</reference>
<dbReference type="InterPro" id="IPR036909">
    <property type="entry name" value="Cyt_c-like_dom_sf"/>
</dbReference>
<dbReference type="SMART" id="SM01235">
    <property type="entry name" value="Haem_bd"/>
    <property type="match status" value="1"/>
</dbReference>
<gene>
    <name evidence="3" type="ORF">SAMN05216283_101531</name>
</gene>
<dbReference type="STRING" id="655355.SAMN05216283_101531"/>
<feature type="signal peptide" evidence="1">
    <location>
        <begin position="1"/>
        <end position="23"/>
    </location>
</feature>
<keyword evidence="1" id="KW-0732">Signal</keyword>
<dbReference type="InterPro" id="IPR025992">
    <property type="entry name" value="Haem-bd"/>
</dbReference>